<dbReference type="GeneID" id="27327969"/>
<feature type="binding site" evidence="9">
    <location>
        <position position="423"/>
    </location>
    <ligand>
        <name>(S)-malate</name>
        <dbReference type="ChEBI" id="CHEBI:15589"/>
    </ligand>
</feature>
<feature type="binding site" evidence="9">
    <location>
        <position position="467"/>
    </location>
    <ligand>
        <name>(S)-malate</name>
        <dbReference type="ChEBI" id="CHEBI:15589"/>
    </ligand>
</feature>
<dbReference type="PANTHER" id="PTHR23406">
    <property type="entry name" value="MALIC ENZYME-RELATED"/>
    <property type="match status" value="1"/>
</dbReference>
<feature type="active site" description="Proton acceptor" evidence="8">
    <location>
        <position position="182"/>
    </location>
</feature>
<evidence type="ECO:0000256" key="11">
    <source>
        <dbReference type="RuleBase" id="RU003426"/>
    </source>
</evidence>
<keyword evidence="5" id="KW-0520">NAD</keyword>
<dbReference type="InterPro" id="IPR046346">
    <property type="entry name" value="Aminoacid_DH-like_N_sf"/>
</dbReference>
<dbReference type="GO" id="GO:0004471">
    <property type="term" value="F:malate dehydrogenase (decarboxylating) (NAD+) activity"/>
    <property type="evidence" value="ECO:0007669"/>
    <property type="project" value="TreeGrafter"/>
</dbReference>
<dbReference type="HOGENOM" id="CLU_011405_5_2_1"/>
<evidence type="ECO:0000256" key="4">
    <source>
        <dbReference type="ARBA" id="ARBA00023002"/>
    </source>
</evidence>
<dbReference type="PRINTS" id="PR00072">
    <property type="entry name" value="MALOXRDTASE"/>
</dbReference>
<dbReference type="GO" id="GO:0005829">
    <property type="term" value="C:cytosol"/>
    <property type="evidence" value="ECO:0007669"/>
    <property type="project" value="TreeGrafter"/>
</dbReference>
<dbReference type="Proteomes" id="UP000053328">
    <property type="component" value="Unassembled WGS sequence"/>
</dbReference>
<dbReference type="RefSeq" id="XP_016240527.1">
    <property type="nucleotide sequence ID" value="XM_016375251.1"/>
</dbReference>
<reference evidence="14 15" key="1">
    <citation type="submission" date="2015-01" db="EMBL/GenBank/DDBJ databases">
        <title>The Genome Sequence of Exophiala spinifera CBS89968.</title>
        <authorList>
            <consortium name="The Broad Institute Genomics Platform"/>
            <person name="Cuomo C."/>
            <person name="de Hoog S."/>
            <person name="Gorbushina A."/>
            <person name="Stielow B."/>
            <person name="Teixiera M."/>
            <person name="Abouelleil A."/>
            <person name="Chapman S.B."/>
            <person name="Priest M."/>
            <person name="Young S.K."/>
            <person name="Wortman J."/>
            <person name="Nusbaum C."/>
            <person name="Birren B."/>
        </authorList>
    </citation>
    <scope>NUCLEOTIDE SEQUENCE [LARGE SCALE GENOMIC DNA]</scope>
    <source>
        <strain evidence="14 15">CBS 89968</strain>
    </source>
</reference>
<dbReference type="FunFam" id="3.40.50.720:FF:000055">
    <property type="entry name" value="NAD-dependent malic enzyme"/>
    <property type="match status" value="1"/>
</dbReference>
<dbReference type="GO" id="GO:0005739">
    <property type="term" value="C:mitochondrion"/>
    <property type="evidence" value="ECO:0007669"/>
    <property type="project" value="TreeGrafter"/>
</dbReference>
<evidence type="ECO:0000259" key="13">
    <source>
        <dbReference type="SMART" id="SM01274"/>
    </source>
</evidence>
<keyword evidence="4 11" id="KW-0560">Oxidoreductase</keyword>
<feature type="binding site" evidence="10">
    <location>
        <position position="254"/>
    </location>
    <ligand>
        <name>a divalent metal cation</name>
        <dbReference type="ChEBI" id="CHEBI:60240"/>
    </ligand>
</feature>
<dbReference type="SUPFAM" id="SSF53223">
    <property type="entry name" value="Aminoacid dehydrogenase-like, N-terminal domain"/>
    <property type="match status" value="1"/>
</dbReference>
<comment type="cofactor">
    <cofactor evidence="10">
        <name>Mg(2+)</name>
        <dbReference type="ChEBI" id="CHEBI:18420"/>
    </cofactor>
    <cofactor evidence="10">
        <name>Mn(2+)</name>
        <dbReference type="ChEBI" id="CHEBI:29035"/>
    </cofactor>
    <text evidence="10">Divalent metal cations. Prefers magnesium or manganese.</text>
</comment>
<dbReference type="VEuPathDB" id="FungiDB:PV08_00886"/>
<dbReference type="Pfam" id="PF03949">
    <property type="entry name" value="Malic_M"/>
    <property type="match status" value="1"/>
</dbReference>
<feature type="domain" description="Malic enzyme NAD-binding" evidence="12">
    <location>
        <begin position="278"/>
        <end position="536"/>
    </location>
</feature>
<evidence type="ECO:0000256" key="7">
    <source>
        <dbReference type="ARBA" id="ARBA00052591"/>
    </source>
</evidence>
<feature type="domain" description="Malic enzyme N-terminal" evidence="13">
    <location>
        <begin position="87"/>
        <end position="268"/>
    </location>
</feature>
<evidence type="ECO:0000256" key="1">
    <source>
        <dbReference type="ARBA" id="ARBA00001936"/>
    </source>
</evidence>
<dbReference type="InterPro" id="IPR012301">
    <property type="entry name" value="Malic_N_dom"/>
</dbReference>
<comment type="catalytic activity">
    <reaction evidence="7">
        <text>(S)-malate + NAD(+) = pyruvate + CO2 + NADH</text>
        <dbReference type="Rhea" id="RHEA:12653"/>
        <dbReference type="ChEBI" id="CHEBI:15361"/>
        <dbReference type="ChEBI" id="CHEBI:15589"/>
        <dbReference type="ChEBI" id="CHEBI:16526"/>
        <dbReference type="ChEBI" id="CHEBI:57540"/>
        <dbReference type="ChEBI" id="CHEBI:57945"/>
        <dbReference type="EC" id="1.1.1.38"/>
    </reaction>
</comment>
<feature type="binding site" evidence="10">
    <location>
        <position position="277"/>
    </location>
    <ligand>
        <name>a divalent metal cation</name>
        <dbReference type="ChEBI" id="CHEBI:60240"/>
    </ligand>
</feature>
<dbReference type="GO" id="GO:0051287">
    <property type="term" value="F:NAD binding"/>
    <property type="evidence" value="ECO:0007669"/>
    <property type="project" value="InterPro"/>
</dbReference>
<dbReference type="Gene3D" id="3.40.50.10380">
    <property type="entry name" value="Malic enzyme, N-terminal domain"/>
    <property type="match status" value="1"/>
</dbReference>
<evidence type="ECO:0000256" key="2">
    <source>
        <dbReference type="ARBA" id="ARBA00008785"/>
    </source>
</evidence>
<dbReference type="SUPFAM" id="SSF51735">
    <property type="entry name" value="NAD(P)-binding Rossmann-fold domains"/>
    <property type="match status" value="1"/>
</dbReference>
<dbReference type="CDD" id="cd05312">
    <property type="entry name" value="NAD_bind_1_malic_enz"/>
    <property type="match status" value="1"/>
</dbReference>
<gene>
    <name evidence="14" type="ORF">PV08_00886</name>
</gene>
<dbReference type="SMART" id="SM00919">
    <property type="entry name" value="Malic_M"/>
    <property type="match status" value="1"/>
</dbReference>
<dbReference type="FunFam" id="3.40.50.10380:FF:000001">
    <property type="entry name" value="NAD-dependent malic enzyme"/>
    <property type="match status" value="1"/>
</dbReference>
<dbReference type="InterPro" id="IPR036291">
    <property type="entry name" value="NAD(P)-bd_dom_sf"/>
</dbReference>
<proteinExistence type="inferred from homology"/>
<dbReference type="PIRSF" id="PIRSF000106">
    <property type="entry name" value="ME"/>
    <property type="match status" value="1"/>
</dbReference>
<dbReference type="GO" id="GO:0046872">
    <property type="term" value="F:metal ion binding"/>
    <property type="evidence" value="ECO:0007669"/>
    <property type="project" value="UniProtKB-KW"/>
</dbReference>
<evidence type="ECO:0000256" key="6">
    <source>
        <dbReference type="ARBA" id="ARBA00050168"/>
    </source>
</evidence>
<dbReference type="NCBIfam" id="NF010052">
    <property type="entry name" value="PRK13529.1"/>
    <property type="match status" value="1"/>
</dbReference>
<evidence type="ECO:0000256" key="5">
    <source>
        <dbReference type="ARBA" id="ARBA00023027"/>
    </source>
</evidence>
<comment type="catalytic activity">
    <reaction evidence="6">
        <text>oxaloacetate + H(+) = pyruvate + CO2</text>
        <dbReference type="Rhea" id="RHEA:15641"/>
        <dbReference type="ChEBI" id="CHEBI:15361"/>
        <dbReference type="ChEBI" id="CHEBI:15378"/>
        <dbReference type="ChEBI" id="CHEBI:16452"/>
        <dbReference type="ChEBI" id="CHEBI:16526"/>
        <dbReference type="EC" id="1.1.1.38"/>
    </reaction>
</comment>
<evidence type="ECO:0000259" key="12">
    <source>
        <dbReference type="SMART" id="SM00919"/>
    </source>
</evidence>
<evidence type="ECO:0000256" key="9">
    <source>
        <dbReference type="PIRSR" id="PIRSR000106-2"/>
    </source>
</evidence>
<dbReference type="AlphaFoldDB" id="A0A0D1YYE4"/>
<name>A0A0D1YYE4_9EURO</name>
<dbReference type="GO" id="GO:0006108">
    <property type="term" value="P:malate metabolic process"/>
    <property type="evidence" value="ECO:0007669"/>
    <property type="project" value="TreeGrafter"/>
</dbReference>
<dbReference type="PANTHER" id="PTHR23406:SF34">
    <property type="entry name" value="NAD-DEPENDENT MALIC ENZYME, MITOCHONDRIAL"/>
    <property type="match status" value="1"/>
</dbReference>
<sequence length="592" mass="65628">MAPSKFAHLPLATSGPQECALTGKSLLQTPYMNKGTAFTDDERREFGLSSLLPAQVNTLEEQVMRAYEQFQTRRTPLGKNTFMTSLKEQNEVLYYRLIQDHLKEMFPIIYTPTEGEAIAKYSRLFRRPEGCFLKISDPDDIEAALDQWGSPEDVDIIACSDGEQILGIGDQGVGAILISIAKLVIYTLCAGIHPNRTLPVVLDVGTDNQELLDDELYLGLHQPRARGPEYDAFIDRFVKACRKRFPKAYIHFEDFGLRNARRILDEYDQEIPCFNDDVQGTGCVTLAALYAATHVAGYSLKDLRVVMFGAGTAGIGISDQIRDAIAVESEKTREEATKQIWCIDKPGLLLQSHGDILTSAQHDYARPDSEWPDKRNNSLLDVVRKIKPHVLIGTSTKPGAFTQEVVQEMAKHVERPIIFPLSNPTRLHEAVPEDLLRWTDGKVLTATGSPFDPVDVGGKEREIAECNNSEVFPGIGLGVVLSRAKLITPEMLVAAVKALAAQAPALEDPDAGLLPDVTNVREISVKIAAAVIKQAVQDDLSQEDDIPTDDRELEVWIREQMWKAEYRQLKKVSKDEADRAALGVMGSKGVMS</sequence>
<protein>
    <recommendedName>
        <fullName evidence="11">Malic enzyme</fullName>
    </recommendedName>
</protein>
<accession>A0A0D1YYE4</accession>
<dbReference type="InterPro" id="IPR015884">
    <property type="entry name" value="Malic_enzyme_CS"/>
</dbReference>
<feature type="active site" description="Proton donor" evidence="8">
    <location>
        <position position="110"/>
    </location>
</feature>
<feature type="binding site" evidence="10">
    <location>
        <position position="253"/>
    </location>
    <ligand>
        <name>a divalent metal cation</name>
        <dbReference type="ChEBI" id="CHEBI:60240"/>
    </ligand>
</feature>
<evidence type="ECO:0000256" key="8">
    <source>
        <dbReference type="PIRSR" id="PIRSR000106-1"/>
    </source>
</evidence>
<dbReference type="Gene3D" id="3.40.50.720">
    <property type="entry name" value="NAD(P)-binding Rossmann-like Domain"/>
    <property type="match status" value="1"/>
</dbReference>
<dbReference type="STRING" id="91928.A0A0D1YYE4"/>
<evidence type="ECO:0000256" key="10">
    <source>
        <dbReference type="PIRSR" id="PIRSR000106-3"/>
    </source>
</evidence>
<dbReference type="EMBL" id="KN847492">
    <property type="protein sequence ID" value="KIW20311.1"/>
    <property type="molecule type" value="Genomic_DNA"/>
</dbReference>
<dbReference type="PROSITE" id="PS00331">
    <property type="entry name" value="MALIC_ENZYMES"/>
    <property type="match status" value="1"/>
</dbReference>
<evidence type="ECO:0000313" key="14">
    <source>
        <dbReference type="EMBL" id="KIW20311.1"/>
    </source>
</evidence>
<dbReference type="SMART" id="SM01274">
    <property type="entry name" value="malic"/>
    <property type="match status" value="1"/>
</dbReference>
<dbReference type="InterPro" id="IPR037062">
    <property type="entry name" value="Malic_N_dom_sf"/>
</dbReference>
<dbReference type="InterPro" id="IPR001891">
    <property type="entry name" value="Malic_OxRdtase"/>
</dbReference>
<organism evidence="14 15">
    <name type="scientific">Exophiala spinifera</name>
    <dbReference type="NCBI Taxonomy" id="91928"/>
    <lineage>
        <taxon>Eukaryota</taxon>
        <taxon>Fungi</taxon>
        <taxon>Dikarya</taxon>
        <taxon>Ascomycota</taxon>
        <taxon>Pezizomycotina</taxon>
        <taxon>Eurotiomycetes</taxon>
        <taxon>Chaetothyriomycetidae</taxon>
        <taxon>Chaetothyriales</taxon>
        <taxon>Herpotrichiellaceae</taxon>
        <taxon>Exophiala</taxon>
    </lineage>
</organism>
<dbReference type="Pfam" id="PF00390">
    <property type="entry name" value="malic"/>
    <property type="match status" value="1"/>
</dbReference>
<evidence type="ECO:0000256" key="3">
    <source>
        <dbReference type="ARBA" id="ARBA00022723"/>
    </source>
</evidence>
<dbReference type="OrthoDB" id="5365701at2759"/>
<comment type="similarity">
    <text evidence="2 11">Belongs to the malic enzymes family.</text>
</comment>
<keyword evidence="15" id="KW-1185">Reference proteome</keyword>
<dbReference type="InterPro" id="IPR012302">
    <property type="entry name" value="Malic_NAD-bd"/>
</dbReference>
<keyword evidence="3 10" id="KW-0479">Metal-binding</keyword>
<evidence type="ECO:0000313" key="15">
    <source>
        <dbReference type="Proteomes" id="UP000053328"/>
    </source>
</evidence>
<comment type="cofactor">
    <cofactor evidence="1">
        <name>Mn(2+)</name>
        <dbReference type="ChEBI" id="CHEBI:29035"/>
    </cofactor>
</comment>